<dbReference type="PANTHER" id="PTHR45912">
    <property type="entry name" value="CILIA- AND FLAGELLA-ASSOCIATED PROTEIN 47"/>
    <property type="match status" value="1"/>
</dbReference>
<dbReference type="InterPro" id="IPR008962">
    <property type="entry name" value="PapD-like_sf"/>
</dbReference>
<dbReference type="GO" id="GO:0005737">
    <property type="term" value="C:cytoplasm"/>
    <property type="evidence" value="ECO:0007669"/>
    <property type="project" value="UniProtKB-SubCell"/>
</dbReference>
<protein>
    <submittedName>
        <fullName evidence="5">Uncharacterized protein</fullName>
    </submittedName>
</protein>
<sequence>VDKPSSGVFPNAFSTEKKTISVKTGATEKLSCSFQPTLEAEYSCTIKFVDSEVGELRIDVRGEVNLPNPIGETIKVTCKENTPVVKDILLSLVNPNLEKAMMRIDGERKSKGGVSSVINPLRGPLAYSVDCSSPFITVSKTCILTDRVLGLAPAGSSNKTINQKLEGLDPSKQELNQPGDNVLRLVFKGGQPGLYPAEITLRSEHDIRIYHVEFASQSEGMKAHLEFDVAAGQTLRQNIPIVNSSDNEWRITAELKGSGWSGPSSIAVPRNSTGAYPLSFSPLWICESEGLLLLVNTNTKESYSYTLKGQGRDPLPIKVVTINCNAREKFEQLFTVENRSNEDCVYRVESDLPYIHGDSTISVPSRSKKDYKLLMSPQMSGVYNGSITFICKDERYQWFAVEATIGRPLPESTLKIECPLREAVTADLVVQNPLDKKISFDVSVEGDYLFCDNQVQLDPCCSATFVLSYVPLKVGQSLGRVRFFNNIVGEFWYNLDLKCEIPEPMRLDPLICEAGSQAVHEVTLTNPSQSRISIVSVSSEPKNFTVRPSTFQLNPGQSCLVHIIYTPSVLNEVQNGIITFQENQIGDWVYIVSGIGKPPTAMQPIHLLSSLGQRSSSIIQFRNPFDRALIVRISLHQRGHDAFRLYSRRELTRITGQTQLQVPFVFVPTALSCYNAEVVIEASEGLRWVYPLMGEAELLSSEPLNFLCISRQPLTKTLTLILPGLTQSEIDNNDFTIKVEHVTTEPSGVPLEILSDVIQAKEQTDKPVIFDNGAGFVFEVNFRPFRTLHVESLLSITKSSGGRYSFRMRFTSTEAAVDDVVRISAGLNQIANVSFRLSNIINGKSQFEAHFAPDSPYQLSVQPTKGFLEGRDSLGTLFTISFAPSEYGKAIVGKLVICTDAMEWIYEVRGSHPHYLPPKGRNTFSSFMDETTMRSIQNSNNTATNYLNYNIRATSSRRRQDQVQKKKPK</sequence>
<dbReference type="InterPro" id="IPR013783">
    <property type="entry name" value="Ig-like_fold"/>
</dbReference>
<dbReference type="AlphaFoldDB" id="A0A0H5RE31"/>
<accession>A0A0H5RE31</accession>
<dbReference type="GO" id="GO:0060271">
    <property type="term" value="P:cilium assembly"/>
    <property type="evidence" value="ECO:0007669"/>
    <property type="project" value="TreeGrafter"/>
</dbReference>
<evidence type="ECO:0000259" key="4">
    <source>
        <dbReference type="Pfam" id="PF26579"/>
    </source>
</evidence>
<reference evidence="5" key="1">
    <citation type="submission" date="2015-04" db="EMBL/GenBank/DDBJ databases">
        <title>The genome sequence of the plant pathogenic Rhizarian Plasmodiophora brassicae reveals insights in its biotrophic life cycle and the origin of chitin synthesis.</title>
        <authorList>
            <person name="Schwelm A."/>
            <person name="Fogelqvist J."/>
            <person name="Knaust A."/>
            <person name="Julke S."/>
            <person name="Lilja T."/>
            <person name="Dhandapani V."/>
            <person name="Bonilla-Rosso G."/>
            <person name="Karlsson M."/>
            <person name="Shevchenko A."/>
            <person name="Choi S.R."/>
            <person name="Kim H.G."/>
            <person name="Park J.Y."/>
            <person name="Lim Y.P."/>
            <person name="Ludwig-Muller J."/>
            <person name="Dixelius C."/>
        </authorList>
    </citation>
    <scope>NUCLEOTIDE SEQUENCE</scope>
    <source>
        <tissue evidence="5">Potato root galls</tissue>
    </source>
</reference>
<keyword evidence="2" id="KW-0963">Cytoplasm</keyword>
<dbReference type="PANTHER" id="PTHR45912:SF3">
    <property type="entry name" value="CILIA- AND FLAGELLA-ASSOCIATED PROTEIN 47"/>
    <property type="match status" value="1"/>
</dbReference>
<dbReference type="GO" id="GO:0005929">
    <property type="term" value="C:cilium"/>
    <property type="evidence" value="ECO:0007669"/>
    <property type="project" value="UniProtKB-SubCell"/>
</dbReference>
<dbReference type="InterPro" id="IPR058952">
    <property type="entry name" value="Ig_CFAP47"/>
</dbReference>
<dbReference type="InterPro" id="IPR031549">
    <property type="entry name" value="ASH"/>
</dbReference>
<feature type="domain" description="CFAP47-like immunoglobulin-like" evidence="4">
    <location>
        <begin position="700"/>
        <end position="813"/>
    </location>
</feature>
<name>A0A0H5RE31_9EUKA</name>
<dbReference type="Pfam" id="PF26579">
    <property type="entry name" value="Ig_CFAP47"/>
    <property type="match status" value="1"/>
</dbReference>
<evidence type="ECO:0000259" key="3">
    <source>
        <dbReference type="Pfam" id="PF15780"/>
    </source>
</evidence>
<feature type="non-terminal residue" evidence="5">
    <location>
        <position position="1"/>
    </location>
</feature>
<dbReference type="SUPFAM" id="SSF49354">
    <property type="entry name" value="PapD-like"/>
    <property type="match status" value="1"/>
</dbReference>
<dbReference type="Gene3D" id="2.60.40.10">
    <property type="entry name" value="Immunoglobulins"/>
    <property type="match status" value="1"/>
</dbReference>
<organism evidence="5">
    <name type="scientific">Spongospora subterranea</name>
    <dbReference type="NCBI Taxonomy" id="70186"/>
    <lineage>
        <taxon>Eukaryota</taxon>
        <taxon>Sar</taxon>
        <taxon>Rhizaria</taxon>
        <taxon>Endomyxa</taxon>
        <taxon>Phytomyxea</taxon>
        <taxon>Plasmodiophorida</taxon>
        <taxon>Plasmodiophoridae</taxon>
        <taxon>Spongospora</taxon>
    </lineage>
</organism>
<feature type="domain" description="Abnormal spindle-like microcephaly-associated protein ASH" evidence="3">
    <location>
        <begin position="515"/>
        <end position="586"/>
    </location>
</feature>
<dbReference type="EMBL" id="HACM01006367">
    <property type="protein sequence ID" value="CRZ06809.1"/>
    <property type="molecule type" value="Transcribed_RNA"/>
</dbReference>
<proteinExistence type="predicted"/>
<evidence type="ECO:0000256" key="1">
    <source>
        <dbReference type="ARBA" id="ARBA00004496"/>
    </source>
</evidence>
<comment type="subcellular location">
    <subcellularLocation>
        <location evidence="1">Cytoplasm</location>
    </subcellularLocation>
</comment>
<evidence type="ECO:0000256" key="2">
    <source>
        <dbReference type="ARBA" id="ARBA00022490"/>
    </source>
</evidence>
<evidence type="ECO:0000313" key="5">
    <source>
        <dbReference type="EMBL" id="CRZ06809.1"/>
    </source>
</evidence>
<dbReference type="Pfam" id="PF15780">
    <property type="entry name" value="ASH"/>
    <property type="match status" value="1"/>
</dbReference>